<proteinExistence type="predicted"/>
<protein>
    <recommendedName>
        <fullName evidence="3">F-box/kelch-repeat protein SKIP25-like</fullName>
    </recommendedName>
</protein>
<sequence length="405" mass="44713">MRTLLSTTIIDFSTTTTSFTSAGRSTAKRPKLHHLSTAEHRNHLSQQPPLLPGLPDHIAQHCLSLVPPSILYSVCHSWRQLIYSPSFPPFLSLFAIFESTEPQQQDPEKLHFSSFDPISCDWQHLPLPPPGSYSRFLLRHPSFISRKLPIQSVAVSGKLILLAATADRLQPALSKPLIFNPITKEWAQGPTIPKPRRWCAAGVSGEAVFVASGIGSGYNTDVARSVDKWDLGFHSHKQEGRWDKMRNLKDGKFSRDAIEAVGWRGKLCMVNVKGDAAKDGTIYDVKTDSWGDMPEGMLAGWRGPAAAMEEETIYVVDESKGSLKWYDRFKDSWVEVVENEMLKGAQQVAAARGKVCVLLADGGGIVVVDVVASPARLWVVDAPPGLQGVAIHILPRLCHQEIQTK</sequence>
<name>A0A2Z7BBK8_9LAMI</name>
<dbReference type="OrthoDB" id="1899182at2759"/>
<keyword evidence="2" id="KW-1185">Reference proteome</keyword>
<dbReference type="PANTHER" id="PTHR47590">
    <property type="entry name" value="F-BOX/KELCH-REPEAT PROTEIN SKIP25"/>
    <property type="match status" value="1"/>
</dbReference>
<dbReference type="AlphaFoldDB" id="A0A2Z7BBK8"/>
<dbReference type="SUPFAM" id="SSF117281">
    <property type="entry name" value="Kelch motif"/>
    <property type="match status" value="1"/>
</dbReference>
<dbReference type="InterPro" id="IPR015915">
    <property type="entry name" value="Kelch-typ_b-propeller"/>
</dbReference>
<gene>
    <name evidence="1" type="ORF">F511_00516</name>
</gene>
<dbReference type="SUPFAM" id="SSF81383">
    <property type="entry name" value="F-box domain"/>
    <property type="match status" value="1"/>
</dbReference>
<evidence type="ECO:0000313" key="1">
    <source>
        <dbReference type="EMBL" id="KZV31712.1"/>
    </source>
</evidence>
<evidence type="ECO:0000313" key="2">
    <source>
        <dbReference type="Proteomes" id="UP000250235"/>
    </source>
</evidence>
<dbReference type="Proteomes" id="UP000250235">
    <property type="component" value="Unassembled WGS sequence"/>
</dbReference>
<dbReference type="Gene3D" id="2.120.10.80">
    <property type="entry name" value="Kelch-type beta propeller"/>
    <property type="match status" value="1"/>
</dbReference>
<evidence type="ECO:0008006" key="3">
    <source>
        <dbReference type="Google" id="ProtNLM"/>
    </source>
</evidence>
<dbReference type="InterPro" id="IPR036047">
    <property type="entry name" value="F-box-like_dom_sf"/>
</dbReference>
<accession>A0A2Z7BBK8</accession>
<dbReference type="PANTHER" id="PTHR47590:SF1">
    <property type="entry name" value="F-BOX_KELCH-REPEAT PROTEIN SKIP25"/>
    <property type="match status" value="1"/>
</dbReference>
<reference evidence="1 2" key="1">
    <citation type="journal article" date="2015" name="Proc. Natl. Acad. Sci. U.S.A.">
        <title>The resurrection genome of Boea hygrometrica: A blueprint for survival of dehydration.</title>
        <authorList>
            <person name="Xiao L."/>
            <person name="Yang G."/>
            <person name="Zhang L."/>
            <person name="Yang X."/>
            <person name="Zhao S."/>
            <person name="Ji Z."/>
            <person name="Zhou Q."/>
            <person name="Hu M."/>
            <person name="Wang Y."/>
            <person name="Chen M."/>
            <person name="Xu Y."/>
            <person name="Jin H."/>
            <person name="Xiao X."/>
            <person name="Hu G."/>
            <person name="Bao F."/>
            <person name="Hu Y."/>
            <person name="Wan P."/>
            <person name="Li L."/>
            <person name="Deng X."/>
            <person name="Kuang T."/>
            <person name="Xiang C."/>
            <person name="Zhu J.K."/>
            <person name="Oliver M.J."/>
            <person name="He Y."/>
        </authorList>
    </citation>
    <scope>NUCLEOTIDE SEQUENCE [LARGE SCALE GENOMIC DNA]</scope>
    <source>
        <strain evidence="2">cv. XS01</strain>
    </source>
</reference>
<organism evidence="1 2">
    <name type="scientific">Dorcoceras hygrometricum</name>
    <dbReference type="NCBI Taxonomy" id="472368"/>
    <lineage>
        <taxon>Eukaryota</taxon>
        <taxon>Viridiplantae</taxon>
        <taxon>Streptophyta</taxon>
        <taxon>Embryophyta</taxon>
        <taxon>Tracheophyta</taxon>
        <taxon>Spermatophyta</taxon>
        <taxon>Magnoliopsida</taxon>
        <taxon>eudicotyledons</taxon>
        <taxon>Gunneridae</taxon>
        <taxon>Pentapetalae</taxon>
        <taxon>asterids</taxon>
        <taxon>lamiids</taxon>
        <taxon>Lamiales</taxon>
        <taxon>Gesneriaceae</taxon>
        <taxon>Didymocarpoideae</taxon>
        <taxon>Trichosporeae</taxon>
        <taxon>Loxocarpinae</taxon>
        <taxon>Dorcoceras</taxon>
    </lineage>
</organism>
<dbReference type="EMBL" id="KV007458">
    <property type="protein sequence ID" value="KZV31712.1"/>
    <property type="molecule type" value="Genomic_DNA"/>
</dbReference>